<dbReference type="RefSeq" id="WP_188388515.1">
    <property type="nucleotide sequence ID" value="NZ_BMFK01000001.1"/>
</dbReference>
<dbReference type="InterPro" id="IPR010288">
    <property type="entry name" value="EcsB_ABC"/>
</dbReference>
<feature type="transmembrane region" description="Helical" evidence="1">
    <location>
        <begin position="58"/>
        <end position="79"/>
    </location>
</feature>
<feature type="transmembrane region" description="Helical" evidence="1">
    <location>
        <begin position="29"/>
        <end position="46"/>
    </location>
</feature>
<keyword evidence="1" id="KW-0472">Membrane</keyword>
<keyword evidence="1" id="KW-0812">Transmembrane</keyword>
<keyword evidence="3" id="KW-1185">Reference proteome</keyword>
<dbReference type="Pfam" id="PF05975">
    <property type="entry name" value="EcsB"/>
    <property type="match status" value="1"/>
</dbReference>
<accession>A0A917AV87</accession>
<protein>
    <submittedName>
        <fullName evidence="2">ABC transporter permease</fullName>
    </submittedName>
</protein>
<feature type="transmembrane region" description="Helical" evidence="1">
    <location>
        <begin position="283"/>
        <end position="302"/>
    </location>
</feature>
<reference evidence="2" key="1">
    <citation type="journal article" date="2014" name="Int. J. Syst. Evol. Microbiol.">
        <title>Complete genome sequence of Corynebacterium casei LMG S-19264T (=DSM 44701T), isolated from a smear-ripened cheese.</title>
        <authorList>
            <consortium name="US DOE Joint Genome Institute (JGI-PGF)"/>
            <person name="Walter F."/>
            <person name="Albersmeier A."/>
            <person name="Kalinowski J."/>
            <person name="Ruckert C."/>
        </authorList>
    </citation>
    <scope>NUCLEOTIDE SEQUENCE</scope>
    <source>
        <strain evidence="2">CGMCC 1.12698</strain>
    </source>
</reference>
<feature type="transmembrane region" description="Helical" evidence="1">
    <location>
        <begin position="348"/>
        <end position="368"/>
    </location>
</feature>
<feature type="transmembrane region" description="Helical" evidence="1">
    <location>
        <begin position="135"/>
        <end position="154"/>
    </location>
</feature>
<evidence type="ECO:0000313" key="3">
    <source>
        <dbReference type="Proteomes" id="UP000605259"/>
    </source>
</evidence>
<keyword evidence="1" id="KW-1133">Transmembrane helix</keyword>
<feature type="transmembrane region" description="Helical" evidence="1">
    <location>
        <begin position="308"/>
        <end position="327"/>
    </location>
</feature>
<feature type="transmembrane region" description="Helical" evidence="1">
    <location>
        <begin position="166"/>
        <end position="184"/>
    </location>
</feature>
<gene>
    <name evidence="2" type="primary">ecsB</name>
    <name evidence="2" type="ORF">GCM10007140_23400</name>
</gene>
<proteinExistence type="predicted"/>
<sequence>MDVRSYWKTRFKLFVQEIQKYMKYMLNDHLKFVLIFAIGGGAFYYQRWLETLPPTFPAAFIIAAVMALVLTNGTIITFLKEADAVFFLPLEERLKGYFARSFFFTYQLHIYFVVAMFGLFIPLYAKQMNGTMNSVFLLLFILVLTKGWNLCVAWESMYFYERGRKLFDSILRIGLNFILVYTMLLPSLQLYTFVVVAIMGGYLLYLYVQTKGKSLPWERLIEQEQRRMTLFYRVANMFTDVPHMKGRVKRRKWLDVFARGITFSQKETYSYLYVRTLLRSGDYVGVYIRLVAVGIILLVVVPNQYVQITISVLFVYLISFQLQTLWYHHRHVIWLSLYPVEEVRKQEALLRLMWKAMLIVSILFASTIMVATSIVLGVVAGACNLMFGYMYTYLYVKKKTKPLV</sequence>
<name>A0A917AV87_9BACI</name>
<dbReference type="PIRSF" id="PIRSF037259">
    <property type="entry name" value="EcsB_ABC"/>
    <property type="match status" value="1"/>
</dbReference>
<reference evidence="2" key="2">
    <citation type="submission" date="2020-09" db="EMBL/GenBank/DDBJ databases">
        <authorList>
            <person name="Sun Q."/>
            <person name="Zhou Y."/>
        </authorList>
    </citation>
    <scope>NUCLEOTIDE SEQUENCE</scope>
    <source>
        <strain evidence="2">CGMCC 1.12698</strain>
    </source>
</reference>
<feature type="transmembrane region" description="Helical" evidence="1">
    <location>
        <begin position="374"/>
        <end position="396"/>
    </location>
</feature>
<dbReference type="AlphaFoldDB" id="A0A917AV87"/>
<feature type="transmembrane region" description="Helical" evidence="1">
    <location>
        <begin position="190"/>
        <end position="208"/>
    </location>
</feature>
<dbReference type="EMBL" id="BMFK01000001">
    <property type="protein sequence ID" value="GGE72812.1"/>
    <property type="molecule type" value="Genomic_DNA"/>
</dbReference>
<dbReference type="GO" id="GO:0016020">
    <property type="term" value="C:membrane"/>
    <property type="evidence" value="ECO:0007669"/>
    <property type="project" value="InterPro"/>
</dbReference>
<dbReference type="Proteomes" id="UP000605259">
    <property type="component" value="Unassembled WGS sequence"/>
</dbReference>
<feature type="transmembrane region" description="Helical" evidence="1">
    <location>
        <begin position="100"/>
        <end position="123"/>
    </location>
</feature>
<evidence type="ECO:0000313" key="2">
    <source>
        <dbReference type="EMBL" id="GGE72812.1"/>
    </source>
</evidence>
<evidence type="ECO:0000256" key="1">
    <source>
        <dbReference type="SAM" id="Phobius"/>
    </source>
</evidence>
<organism evidence="2 3">
    <name type="scientific">Priestia taiwanensis</name>
    <dbReference type="NCBI Taxonomy" id="1347902"/>
    <lineage>
        <taxon>Bacteria</taxon>
        <taxon>Bacillati</taxon>
        <taxon>Bacillota</taxon>
        <taxon>Bacilli</taxon>
        <taxon>Bacillales</taxon>
        <taxon>Bacillaceae</taxon>
        <taxon>Priestia</taxon>
    </lineage>
</organism>
<comment type="caution">
    <text evidence="2">The sequence shown here is derived from an EMBL/GenBank/DDBJ whole genome shotgun (WGS) entry which is preliminary data.</text>
</comment>